<evidence type="ECO:0000256" key="1">
    <source>
        <dbReference type="SAM" id="Coils"/>
    </source>
</evidence>
<feature type="coiled-coil region" evidence="1">
    <location>
        <begin position="107"/>
        <end position="134"/>
    </location>
</feature>
<keyword evidence="4" id="KW-1185">Reference proteome</keyword>
<dbReference type="SUPFAM" id="SSF49472">
    <property type="entry name" value="Transthyretin (synonym: prealbumin)"/>
    <property type="match status" value="1"/>
</dbReference>
<evidence type="ECO:0000313" key="3">
    <source>
        <dbReference type="EMBL" id="KAL3395915.1"/>
    </source>
</evidence>
<protein>
    <recommendedName>
        <fullName evidence="2">Transthyretin/hydroxyisourate hydrolase domain-containing protein</fullName>
    </recommendedName>
</protein>
<reference evidence="3 4" key="1">
    <citation type="journal article" date="2024" name="bioRxiv">
        <title>A reference genome for Trichogramma kaykai: A tiny desert-dwelling parasitoid wasp with competing sex-ratio distorters.</title>
        <authorList>
            <person name="Culotta J."/>
            <person name="Lindsey A.R."/>
        </authorList>
    </citation>
    <scope>NUCLEOTIDE SEQUENCE [LARGE SCALE GENOMIC DNA]</scope>
    <source>
        <strain evidence="3 4">KSX58</strain>
    </source>
</reference>
<proteinExistence type="predicted"/>
<dbReference type="AlphaFoldDB" id="A0ABD2WST2"/>
<dbReference type="Pfam" id="PF00576">
    <property type="entry name" value="Transthyretin"/>
    <property type="match status" value="1"/>
</dbReference>
<gene>
    <name evidence="3" type="ORF">TKK_010072</name>
</gene>
<dbReference type="EMBL" id="JBJJXI010000076">
    <property type="protein sequence ID" value="KAL3395915.1"/>
    <property type="molecule type" value="Genomic_DNA"/>
</dbReference>
<evidence type="ECO:0000259" key="2">
    <source>
        <dbReference type="Pfam" id="PF00576"/>
    </source>
</evidence>
<dbReference type="PANTHER" id="PTHR10395">
    <property type="entry name" value="URICASE AND TRANSTHYRETIN-RELATED"/>
    <property type="match status" value="1"/>
</dbReference>
<name>A0ABD2WST2_9HYME</name>
<comment type="caution">
    <text evidence="3">The sequence shown here is derived from an EMBL/GenBank/DDBJ whole genome shotgun (WGS) entry which is preliminary data.</text>
</comment>
<evidence type="ECO:0000313" key="4">
    <source>
        <dbReference type="Proteomes" id="UP001627154"/>
    </source>
</evidence>
<dbReference type="PANTHER" id="PTHR10395:SF7">
    <property type="entry name" value="5-HYDROXYISOURATE HYDROLASE"/>
    <property type="match status" value="1"/>
</dbReference>
<keyword evidence="1" id="KW-0175">Coiled coil</keyword>
<sequence length="460" mass="52030">MEASNASDGSQGSSTNVSITNKSFEDDGIIYTPTGKVSKAKTRVYTQRYRKEWECMTDFKDWLTSVPNEATKAWCKYCERSLHAHRLSLLKHMCTLKHQKAAKKRERDTEKEDLQEVELVMKKVESKQQVLEDDEEMIEDINYEQLEEQSDEEVNQDISMIDMDEIDVKPIQIENQTVEEDGTQNVSIDLSADENVNSSELQVVLGETEDEDGVKTYQVIKCPDVASLQQQILANKIIITKLDANGQATLATCDDDSEILSESQTLTEVQTPPAPKKVLYMAPSLARMDRTKQIKKINTIKSDPAILRSSRLDNKKVNLVSIDKSKTKPIVILNTMSSVKNILIKKQPTISTRVIDGCDGLPCIGLQVSLYKLFNGRWTFISESVTNSNGTCQDLSQSSKSSISAGRYKLHYDVEKYYSTKKRATAFPFVEIPFDVKDPQGIYDSKITLTPFTFICHREQ</sequence>
<feature type="domain" description="Transthyretin/hydroxyisourate hydrolase" evidence="2">
    <location>
        <begin position="350"/>
        <end position="458"/>
    </location>
</feature>
<dbReference type="InterPro" id="IPR036817">
    <property type="entry name" value="Transthyretin/HIU_hydrolase_sf"/>
</dbReference>
<organism evidence="3 4">
    <name type="scientific">Trichogramma kaykai</name>
    <dbReference type="NCBI Taxonomy" id="54128"/>
    <lineage>
        <taxon>Eukaryota</taxon>
        <taxon>Metazoa</taxon>
        <taxon>Ecdysozoa</taxon>
        <taxon>Arthropoda</taxon>
        <taxon>Hexapoda</taxon>
        <taxon>Insecta</taxon>
        <taxon>Pterygota</taxon>
        <taxon>Neoptera</taxon>
        <taxon>Endopterygota</taxon>
        <taxon>Hymenoptera</taxon>
        <taxon>Apocrita</taxon>
        <taxon>Proctotrupomorpha</taxon>
        <taxon>Chalcidoidea</taxon>
        <taxon>Trichogrammatidae</taxon>
        <taxon>Trichogramma</taxon>
    </lineage>
</organism>
<dbReference type="Proteomes" id="UP001627154">
    <property type="component" value="Unassembled WGS sequence"/>
</dbReference>
<dbReference type="Gene3D" id="2.60.40.180">
    <property type="entry name" value="Transthyretin/hydroxyisourate hydrolase domain"/>
    <property type="match status" value="1"/>
</dbReference>
<accession>A0ABD2WST2</accession>
<dbReference type="InterPro" id="IPR023416">
    <property type="entry name" value="Transthyretin/HIU_hydrolase_d"/>
</dbReference>